<sequence>MNKLSHLALPALPALLALLLASGSLAASFDCGKAASRNEKTICGDAQLSAMDDALGRAFRQARDMAPDKRAFRAASDAQWRWREQHCSDRACLLDWYRRRQAELSAAAGQADISDQGKAAVPVPLPQALRLGLDARQIDGLAPAGSMPWPHYTRVERGTYFYRDPDADASQQLVSVRYYGVEHGQTILEAVRGQTVLRYTCSSDCRYIAQLVLPGDVEKDSVILANDHRSLPSLIVGDALNGLLVPATVH</sequence>
<dbReference type="PANTHER" id="PTHR37549:SF1">
    <property type="entry name" value="LIPOPROTEIN LPRI"/>
    <property type="match status" value="1"/>
</dbReference>
<name>A0AAI9N534_9BURK</name>
<evidence type="ECO:0000256" key="1">
    <source>
        <dbReference type="SAM" id="SignalP"/>
    </source>
</evidence>
<dbReference type="PANTHER" id="PTHR37549">
    <property type="entry name" value="LIPOPROTEIN LPRI"/>
    <property type="match status" value="1"/>
</dbReference>
<accession>A0AAI9N534</accession>
<dbReference type="GO" id="GO:0005576">
    <property type="term" value="C:extracellular region"/>
    <property type="evidence" value="ECO:0007669"/>
    <property type="project" value="TreeGrafter"/>
</dbReference>
<dbReference type="InterPro" id="IPR052755">
    <property type="entry name" value="Lysozyme_Inhibitor_LprI"/>
</dbReference>
<feature type="chain" id="PRO_5042462792" evidence="1">
    <location>
        <begin position="27"/>
        <end position="250"/>
    </location>
</feature>
<comment type="caution">
    <text evidence="2">The sequence shown here is derived from an EMBL/GenBank/DDBJ whole genome shotgun (WGS) entry which is preliminary data.</text>
</comment>
<reference evidence="2 3" key="1">
    <citation type="journal article" date="2013" name="Front. Microbiol.">
        <title>The genome of the endophytic bacterium H. frisingense GSF30(T) identifies diverse strategies in the Herbaspirillum genus to interact with plants.</title>
        <authorList>
            <person name="Straub D."/>
            <person name="Rothballer M."/>
            <person name="Hartmann A."/>
            <person name="Ludewig U."/>
        </authorList>
    </citation>
    <scope>NUCLEOTIDE SEQUENCE [LARGE SCALE GENOMIC DNA]</scope>
    <source>
        <strain evidence="2 3">GSF30</strain>
    </source>
</reference>
<evidence type="ECO:0000313" key="3">
    <source>
        <dbReference type="Proteomes" id="UP000006772"/>
    </source>
</evidence>
<keyword evidence="1" id="KW-0732">Signal</keyword>
<dbReference type="Proteomes" id="UP000006772">
    <property type="component" value="Unassembled WGS sequence"/>
</dbReference>
<gene>
    <name evidence="2" type="ORF">HFRIS_005418</name>
</gene>
<organism evidence="2 3">
    <name type="scientific">Herbaspirillum frisingense GSF30</name>
    <dbReference type="NCBI Taxonomy" id="864073"/>
    <lineage>
        <taxon>Bacteria</taxon>
        <taxon>Pseudomonadati</taxon>
        <taxon>Pseudomonadota</taxon>
        <taxon>Betaproteobacteria</taxon>
        <taxon>Burkholderiales</taxon>
        <taxon>Oxalobacteraceae</taxon>
        <taxon>Herbaspirillum</taxon>
    </lineage>
</organism>
<protein>
    <submittedName>
        <fullName evidence="2">Lipoprotein</fullName>
    </submittedName>
</protein>
<proteinExistence type="predicted"/>
<keyword evidence="2" id="KW-0449">Lipoprotein</keyword>
<feature type="signal peptide" evidence="1">
    <location>
        <begin position="1"/>
        <end position="26"/>
    </location>
</feature>
<dbReference type="EMBL" id="AEEC02000005">
    <property type="protein sequence ID" value="EOA05872.1"/>
    <property type="molecule type" value="Genomic_DNA"/>
</dbReference>
<evidence type="ECO:0000313" key="2">
    <source>
        <dbReference type="EMBL" id="EOA05872.1"/>
    </source>
</evidence>
<dbReference type="RefSeq" id="WP_006462241.1">
    <property type="nucleotide sequence ID" value="NZ_AEEC02000005.1"/>
</dbReference>
<dbReference type="AlphaFoldDB" id="A0AAI9N534"/>